<evidence type="ECO:0000256" key="3">
    <source>
        <dbReference type="ARBA" id="ARBA00012513"/>
    </source>
</evidence>
<dbReference type="SMART" id="SM00036">
    <property type="entry name" value="CNH"/>
    <property type="match status" value="1"/>
</dbReference>
<feature type="compositionally biased region" description="Acidic residues" evidence="11">
    <location>
        <begin position="729"/>
        <end position="738"/>
    </location>
</feature>
<dbReference type="SMART" id="SM00220">
    <property type="entry name" value="S_TKc"/>
    <property type="match status" value="1"/>
</dbReference>
<dbReference type="PROSITE" id="PS00107">
    <property type="entry name" value="PROTEIN_KINASE_ATP"/>
    <property type="match status" value="1"/>
</dbReference>
<dbReference type="Gene3D" id="1.10.510.10">
    <property type="entry name" value="Transferase(Phosphotransferase) domain 1"/>
    <property type="match status" value="1"/>
</dbReference>
<dbReference type="Pfam" id="PF00069">
    <property type="entry name" value="Pkinase"/>
    <property type="match status" value="1"/>
</dbReference>
<name>A0A504Y9W2_FASGI</name>
<evidence type="ECO:0000256" key="2">
    <source>
        <dbReference type="ARBA" id="ARBA00008874"/>
    </source>
</evidence>
<keyword evidence="15" id="KW-1185">Reference proteome</keyword>
<feature type="region of interest" description="Disordered" evidence="11">
    <location>
        <begin position="1230"/>
        <end position="1258"/>
    </location>
</feature>
<feature type="region of interest" description="Disordered" evidence="11">
    <location>
        <begin position="1063"/>
        <end position="1089"/>
    </location>
</feature>
<comment type="caution">
    <text evidence="14">The sequence shown here is derived from an EMBL/GenBank/DDBJ whole genome shotgun (WGS) entry which is preliminary data.</text>
</comment>
<organism evidence="14 15">
    <name type="scientific">Fasciola gigantica</name>
    <name type="common">Giant liver fluke</name>
    <dbReference type="NCBI Taxonomy" id="46835"/>
    <lineage>
        <taxon>Eukaryota</taxon>
        <taxon>Metazoa</taxon>
        <taxon>Spiralia</taxon>
        <taxon>Lophotrochozoa</taxon>
        <taxon>Platyhelminthes</taxon>
        <taxon>Trematoda</taxon>
        <taxon>Digenea</taxon>
        <taxon>Plagiorchiida</taxon>
        <taxon>Echinostomata</taxon>
        <taxon>Echinostomatoidea</taxon>
        <taxon>Fasciolidae</taxon>
        <taxon>Fasciola</taxon>
    </lineage>
</organism>
<dbReference type="EMBL" id="SUNJ01012772">
    <property type="protein sequence ID" value="TPP57773.1"/>
    <property type="molecule type" value="Genomic_DNA"/>
</dbReference>
<keyword evidence="9 10" id="KW-0067">ATP-binding</keyword>
<evidence type="ECO:0000256" key="5">
    <source>
        <dbReference type="ARBA" id="ARBA00022553"/>
    </source>
</evidence>
<evidence type="ECO:0000256" key="7">
    <source>
        <dbReference type="ARBA" id="ARBA00022741"/>
    </source>
</evidence>
<evidence type="ECO:0000259" key="12">
    <source>
        <dbReference type="PROSITE" id="PS50011"/>
    </source>
</evidence>
<evidence type="ECO:0000256" key="11">
    <source>
        <dbReference type="SAM" id="MobiDB-lite"/>
    </source>
</evidence>
<evidence type="ECO:0000256" key="1">
    <source>
        <dbReference type="ARBA" id="ARBA00001946"/>
    </source>
</evidence>
<feature type="compositionally biased region" description="Low complexity" evidence="11">
    <location>
        <begin position="712"/>
        <end position="721"/>
    </location>
</feature>
<feature type="region of interest" description="Disordered" evidence="11">
    <location>
        <begin position="698"/>
        <end position="738"/>
    </location>
</feature>
<dbReference type="PROSITE" id="PS50011">
    <property type="entry name" value="PROTEIN_KINASE_DOM"/>
    <property type="match status" value="1"/>
</dbReference>
<dbReference type="STRING" id="46835.A0A504Y9W2"/>
<keyword evidence="4" id="KW-0723">Serine/threonine-protein kinase</keyword>
<feature type="compositionally biased region" description="Polar residues" evidence="11">
    <location>
        <begin position="400"/>
        <end position="425"/>
    </location>
</feature>
<feature type="region of interest" description="Disordered" evidence="11">
    <location>
        <begin position="487"/>
        <end position="528"/>
    </location>
</feature>
<dbReference type="Proteomes" id="UP000316759">
    <property type="component" value="Unassembled WGS sequence"/>
</dbReference>
<feature type="region of interest" description="Disordered" evidence="11">
    <location>
        <begin position="764"/>
        <end position="816"/>
    </location>
</feature>
<dbReference type="InterPro" id="IPR000719">
    <property type="entry name" value="Prot_kinase_dom"/>
</dbReference>
<feature type="compositionally biased region" description="Basic and acidic residues" evidence="11">
    <location>
        <begin position="375"/>
        <end position="398"/>
    </location>
</feature>
<dbReference type="PANTHER" id="PTHR48012">
    <property type="entry name" value="STERILE20-LIKE KINASE, ISOFORM B-RELATED"/>
    <property type="match status" value="1"/>
</dbReference>
<evidence type="ECO:0000256" key="6">
    <source>
        <dbReference type="ARBA" id="ARBA00022679"/>
    </source>
</evidence>
<dbReference type="FunFam" id="1.10.510.10:FF:000031">
    <property type="entry name" value="Mitogen-activated protein kinase kinase kinase kinase"/>
    <property type="match status" value="1"/>
</dbReference>
<feature type="domain" description="CNH" evidence="13">
    <location>
        <begin position="1476"/>
        <end position="1849"/>
    </location>
</feature>
<dbReference type="CDD" id="cd06613">
    <property type="entry name" value="STKc_MAP4K3_like"/>
    <property type="match status" value="1"/>
</dbReference>
<dbReference type="GO" id="GO:0005524">
    <property type="term" value="F:ATP binding"/>
    <property type="evidence" value="ECO:0007669"/>
    <property type="project" value="UniProtKB-UniRule"/>
</dbReference>
<feature type="region of interest" description="Disordered" evidence="11">
    <location>
        <begin position="347"/>
        <end position="431"/>
    </location>
</feature>
<dbReference type="PANTHER" id="PTHR48012:SF18">
    <property type="entry name" value="HAPPYHOUR, ISOFORM A"/>
    <property type="match status" value="1"/>
</dbReference>
<evidence type="ECO:0000259" key="13">
    <source>
        <dbReference type="PROSITE" id="PS50219"/>
    </source>
</evidence>
<feature type="region of interest" description="Disordered" evidence="11">
    <location>
        <begin position="871"/>
        <end position="903"/>
    </location>
</feature>
<feature type="compositionally biased region" description="Polar residues" evidence="11">
    <location>
        <begin position="943"/>
        <end position="958"/>
    </location>
</feature>
<feature type="binding site" evidence="10">
    <location>
        <position position="57"/>
    </location>
    <ligand>
        <name>ATP</name>
        <dbReference type="ChEBI" id="CHEBI:30616"/>
    </ligand>
</feature>
<feature type="compositionally biased region" description="Low complexity" evidence="11">
    <location>
        <begin position="1395"/>
        <end position="1412"/>
    </location>
</feature>
<evidence type="ECO:0000313" key="14">
    <source>
        <dbReference type="EMBL" id="TPP57773.1"/>
    </source>
</evidence>
<feature type="compositionally biased region" description="Polar residues" evidence="11">
    <location>
        <begin position="364"/>
        <end position="374"/>
    </location>
</feature>
<evidence type="ECO:0000256" key="8">
    <source>
        <dbReference type="ARBA" id="ARBA00022777"/>
    </source>
</evidence>
<sequence length="1878" mass="204734">MAVKSELSEQKLGYIREFVNDKDPKEEYKLIQSIGTGTYGEVYKALRLRTKELAAVKIIKIDAKDDVRAILQEIQTLRDCKHSNIVQFFGSYFRNNKLWICMEFCGGFSMQDIYTNIRRPVEENCIAFVTRETLRGIEYMHKAGKIHRDIKGANILLTNDGEVKIADFGVAAQITQTIQRRNSFIGTPYWMAPEVAAVERKGGYDEKCDIWALGITAMEYAELQPPLFDLHPMRALRILGMRSYKPPTLRNKAAWSPKFHSFLKAALTKSEKKRPTAQALLRHELVTQPHLSRLLTLKLLELNRNPDRLAASIASTKPTTPVAVRGAQPPAASSVVRPAELIIGSAVSSPSAAIDDKKDRTLVHNVSTKSSESGSKQELKRKASSSAHERPQPPEKMHTPWTSRTTVESPVAVSSSGTTPVNSPVQAGPKSWVPAERITSTRQPSNQINGVVSNMHFPSVGPAQPKALLEEIRIMDELPKPLPAYVPAAPTATPAPKPSGDCSQLLASGKTPKTTVSPATNKPPLAPGVHVPVEALVQRRVASSASPVAPTRIAVSDSSTVASSGSSDSSNSSSCTSASTSPRSSCSSLVMESVQAADARLHANLPILNGHESVDKSMVSSEMNGNALVSPITPPPTESTIGVTQSIAAPEYLTVLEPVVLQGSLEAQFLPIDGEAVLLASQPNKPSAEPIVLRSNAKLSPSASTAADKRNSASSISAIESDSNKYSDSDDASSCDDLSIEGEDQLTDQHTDDSSFRGTVTTIDSVTSSSTNPNMSTESIPHRLSNEDSSLEGQSTAPGVHSSPYLQTDDTPPLLDEEVNSVAPRASVENADEWDLEIAHEELLAADGLLNLNRSRPDSLSDRISEFGFRIHGSEGEDEDEEEEDDEVEDYEFPDLNDENGITIPDNIPSLEVPLQTMKLTNSSKGSNPILESVVHSEINAHTVTQGSGSPASQTPATDASDMAKDANKVIVTEKVQSNPAQEFFPDKSGEELMSLLRQLKFAQKFAWLSGSAIPPTTLSALANIQTTKISLNGTTEPLRPHLDDEGHVGTADYDQSVINSIKNEHSDPPASLIDRVQSEPPPHSPNRKEMPVLIPTFSEPAQISPDIDTCTVNGVESGEVYWPEAMEISANQSIETELSALPILLEPPAWTTSLHLEGVSAIDSDRSVHVSPTLTDSIENVSKSVSSEALDESGIQLLAFPTDRSPETAHSLERHATTARLSEIMGEKESELEELESMDDEKQIEDQTESTPAELSADISRTEDAFLDANSGEEVTAVIPEPSPSVGTPLVATEARRPVTESPNGSVQLQPTVSETLIPSTPHVVECTNTSVTSSTELHLSEVVLQEREVVELDTKEPCPTRVQSPDSATERRTSFSRTYPPRPEVNGCHQVGSKALMSSSQVSSSHPFSRAAHLRESDTSQPHSGSSGSRSSRFSMIELSHVNERPLHASCSALPPTPQVHMGACFSLVFEGCPLKINSTATWINPMNNGQVILFGTNDGIYFLNLKDLADSSLELLFPRRCLWLSVVRDTMMSLSGRHPQLYSHNLISLMKLKSQGHPMNGKLSRLSNLFPRRFSPSQKIPETKGCRRVSVTRSPFNGAKYLCAAVGNEILVMEWFNTISSFIKIKRVLVPDMPSPLLTFDLFIVKERPLPLVCLGVYRHHSRRGRENQRYRLHLVDLNTCAPFSPTSDVRMSPGPLALAVDHPSDNKVCKMNGEQVTDQTVIDRSGVNELRKLKQKAVFGNRNTVFLPEDMLPVVEAVQLEHNTILVCLQDCAKVINLNGRIKSSRHRATTLDFNGNMAESVVCLRDSILVFHPNGLLGKSFTGELTQEIHDDKHIYRLLGCDRNIIVESRPADDPMSNSNVYILAGHTDSYMQ</sequence>
<dbReference type="InterPro" id="IPR050629">
    <property type="entry name" value="STE20/SPS1-PAK"/>
</dbReference>
<dbReference type="Pfam" id="PF00780">
    <property type="entry name" value="CNH"/>
    <property type="match status" value="1"/>
</dbReference>
<evidence type="ECO:0000256" key="10">
    <source>
        <dbReference type="PROSITE-ProRule" id="PRU10141"/>
    </source>
</evidence>
<feature type="compositionally biased region" description="Low complexity" evidence="11">
    <location>
        <begin position="556"/>
        <end position="586"/>
    </location>
</feature>
<feature type="compositionally biased region" description="Acidic residues" evidence="11">
    <location>
        <begin position="876"/>
        <end position="898"/>
    </location>
</feature>
<gene>
    <name evidence="14" type="ORF">FGIG_06700</name>
</gene>
<feature type="region of interest" description="Disordered" evidence="11">
    <location>
        <begin position="1352"/>
        <end position="1434"/>
    </location>
</feature>
<keyword evidence="8" id="KW-0418">Kinase</keyword>
<feature type="region of interest" description="Disordered" evidence="11">
    <location>
        <begin position="943"/>
        <end position="963"/>
    </location>
</feature>
<comment type="cofactor">
    <cofactor evidence="1">
        <name>Mg(2+)</name>
        <dbReference type="ChEBI" id="CHEBI:18420"/>
    </cofactor>
</comment>
<feature type="region of interest" description="Disordered" evidence="11">
    <location>
        <begin position="542"/>
        <end position="586"/>
    </location>
</feature>
<comment type="similarity">
    <text evidence="2">Belongs to the protein kinase superfamily. STE Ser/Thr protein kinase family. STE20 subfamily.</text>
</comment>
<dbReference type="GO" id="GO:0008349">
    <property type="term" value="F:MAP kinase kinase kinase kinase activity"/>
    <property type="evidence" value="ECO:0007669"/>
    <property type="project" value="TreeGrafter"/>
</dbReference>
<feature type="domain" description="Protein kinase" evidence="12">
    <location>
        <begin position="28"/>
        <end position="286"/>
    </location>
</feature>
<protein>
    <recommendedName>
        <fullName evidence="3">non-specific serine/threonine protein kinase</fullName>
        <ecNumber evidence="3">2.7.11.1</ecNumber>
    </recommendedName>
</protein>
<dbReference type="PROSITE" id="PS50219">
    <property type="entry name" value="CNH"/>
    <property type="match status" value="1"/>
</dbReference>
<feature type="compositionally biased region" description="Polar residues" evidence="11">
    <location>
        <begin position="787"/>
        <end position="797"/>
    </location>
</feature>
<feature type="compositionally biased region" description="Acidic residues" evidence="11">
    <location>
        <begin position="1231"/>
        <end position="1240"/>
    </location>
</feature>
<dbReference type="InterPro" id="IPR001180">
    <property type="entry name" value="CNH_dom"/>
</dbReference>
<keyword evidence="5" id="KW-0597">Phosphoprotein</keyword>
<dbReference type="EC" id="2.7.11.1" evidence="3"/>
<dbReference type="OrthoDB" id="8693905at2759"/>
<keyword evidence="6" id="KW-0808">Transferase</keyword>
<evidence type="ECO:0000256" key="4">
    <source>
        <dbReference type="ARBA" id="ARBA00022527"/>
    </source>
</evidence>
<dbReference type="SUPFAM" id="SSF56112">
    <property type="entry name" value="Protein kinase-like (PK-like)"/>
    <property type="match status" value="1"/>
</dbReference>
<accession>A0A504Y9W2</accession>
<proteinExistence type="inferred from homology"/>
<evidence type="ECO:0000256" key="9">
    <source>
        <dbReference type="ARBA" id="ARBA00022840"/>
    </source>
</evidence>
<reference evidence="14 15" key="1">
    <citation type="submission" date="2019-04" db="EMBL/GenBank/DDBJ databases">
        <title>Annotation for the trematode Fasciola gigantica.</title>
        <authorList>
            <person name="Choi Y.-J."/>
        </authorList>
    </citation>
    <scope>NUCLEOTIDE SEQUENCE [LARGE SCALE GENOMIC DNA]</scope>
    <source>
        <strain evidence="14">Uganda_cow_1</strain>
    </source>
</reference>
<evidence type="ECO:0000313" key="15">
    <source>
        <dbReference type="Proteomes" id="UP000316759"/>
    </source>
</evidence>
<keyword evidence="7 10" id="KW-0547">Nucleotide-binding</keyword>
<feature type="compositionally biased region" description="Polar residues" evidence="11">
    <location>
        <begin position="501"/>
        <end position="520"/>
    </location>
</feature>
<dbReference type="InterPro" id="IPR017441">
    <property type="entry name" value="Protein_kinase_ATP_BS"/>
</dbReference>
<dbReference type="InterPro" id="IPR011009">
    <property type="entry name" value="Kinase-like_dom_sf"/>
</dbReference>
<dbReference type="GO" id="GO:0005737">
    <property type="term" value="C:cytoplasm"/>
    <property type="evidence" value="ECO:0007669"/>
    <property type="project" value="TreeGrafter"/>
</dbReference>